<dbReference type="Pfam" id="PF02687">
    <property type="entry name" value="FtsX"/>
    <property type="match status" value="1"/>
</dbReference>
<feature type="transmembrane region" description="Helical" evidence="8">
    <location>
        <begin position="22"/>
        <end position="48"/>
    </location>
</feature>
<feature type="transmembrane region" description="Helical" evidence="8">
    <location>
        <begin position="329"/>
        <end position="351"/>
    </location>
</feature>
<dbReference type="InterPro" id="IPR011925">
    <property type="entry name" value="LolCE_TM"/>
</dbReference>
<evidence type="ECO:0000256" key="5">
    <source>
        <dbReference type="ARBA" id="ARBA00022692"/>
    </source>
</evidence>
<feature type="domain" description="ABC3 transporter permease C-terminal" evidence="9">
    <location>
        <begin position="276"/>
        <end position="407"/>
    </location>
</feature>
<evidence type="ECO:0000256" key="2">
    <source>
        <dbReference type="ARBA" id="ARBA00005236"/>
    </source>
</evidence>
<protein>
    <submittedName>
        <fullName evidence="11">Lipoprotein-releasing ABC transporter permease subunit</fullName>
    </submittedName>
</protein>
<gene>
    <name evidence="11" type="ORF">Q9312_03825</name>
</gene>
<dbReference type="Pfam" id="PF12704">
    <property type="entry name" value="MacB_PCD"/>
    <property type="match status" value="1"/>
</dbReference>
<dbReference type="EMBL" id="CP133548">
    <property type="protein sequence ID" value="WMS88050.1"/>
    <property type="molecule type" value="Genomic_DNA"/>
</dbReference>
<evidence type="ECO:0000256" key="6">
    <source>
        <dbReference type="ARBA" id="ARBA00022989"/>
    </source>
</evidence>
<feature type="domain" description="MacB-like periplasmic core" evidence="10">
    <location>
        <begin position="29"/>
        <end position="232"/>
    </location>
</feature>
<keyword evidence="11" id="KW-0449">Lipoprotein</keyword>
<dbReference type="GO" id="GO:0098797">
    <property type="term" value="C:plasma membrane protein complex"/>
    <property type="evidence" value="ECO:0007669"/>
    <property type="project" value="TreeGrafter"/>
</dbReference>
<comment type="subcellular location">
    <subcellularLocation>
        <location evidence="1">Cell membrane</location>
        <topology evidence="1">Multi-pass membrane protein</topology>
    </subcellularLocation>
</comment>
<reference evidence="11 12" key="1">
    <citation type="submission" date="2023-08" db="EMBL/GenBank/DDBJ databases">
        <title>Pleionea litopenaei sp. nov., isolated from stomach of juvenile Litopenaeus vannamei.</title>
        <authorList>
            <person name="Rho A.M."/>
            <person name="Hwang C.Y."/>
        </authorList>
    </citation>
    <scope>NUCLEOTIDE SEQUENCE [LARGE SCALE GENOMIC DNA]</scope>
    <source>
        <strain evidence="11 12">HL-JVS1</strain>
    </source>
</reference>
<dbReference type="Proteomes" id="UP001239782">
    <property type="component" value="Chromosome"/>
</dbReference>
<dbReference type="InterPro" id="IPR025857">
    <property type="entry name" value="MacB_PCD"/>
</dbReference>
<dbReference type="AlphaFoldDB" id="A0AA51RUY4"/>
<keyword evidence="4" id="KW-1003">Cell membrane</keyword>
<dbReference type="InterPro" id="IPR003838">
    <property type="entry name" value="ABC3_permease_C"/>
</dbReference>
<keyword evidence="12" id="KW-1185">Reference proteome</keyword>
<keyword evidence="6 8" id="KW-1133">Transmembrane helix</keyword>
<evidence type="ECO:0000256" key="1">
    <source>
        <dbReference type="ARBA" id="ARBA00004651"/>
    </source>
</evidence>
<evidence type="ECO:0000259" key="10">
    <source>
        <dbReference type="Pfam" id="PF12704"/>
    </source>
</evidence>
<keyword evidence="7 8" id="KW-0472">Membrane</keyword>
<proteinExistence type="inferred from homology"/>
<dbReference type="PANTHER" id="PTHR30489:SF0">
    <property type="entry name" value="LIPOPROTEIN-RELEASING SYSTEM TRANSMEMBRANE PROTEIN LOLE"/>
    <property type="match status" value="1"/>
</dbReference>
<evidence type="ECO:0000256" key="4">
    <source>
        <dbReference type="ARBA" id="ARBA00022475"/>
    </source>
</evidence>
<feature type="transmembrane region" description="Helical" evidence="8">
    <location>
        <begin position="275"/>
        <end position="298"/>
    </location>
</feature>
<evidence type="ECO:0000256" key="3">
    <source>
        <dbReference type="ARBA" id="ARBA00022448"/>
    </source>
</evidence>
<keyword evidence="3" id="KW-0813">Transport</keyword>
<comment type="similarity">
    <text evidence="2">Belongs to the ABC-4 integral membrane protein family. LolC/E subfamily.</text>
</comment>
<feature type="transmembrane region" description="Helical" evidence="8">
    <location>
        <begin position="382"/>
        <end position="402"/>
    </location>
</feature>
<dbReference type="InterPro" id="IPR051447">
    <property type="entry name" value="Lipoprotein-release_system"/>
</dbReference>
<evidence type="ECO:0000259" key="9">
    <source>
        <dbReference type="Pfam" id="PF02687"/>
    </source>
</evidence>
<dbReference type="RefSeq" id="WP_309203240.1">
    <property type="nucleotide sequence ID" value="NZ_CP133548.1"/>
</dbReference>
<evidence type="ECO:0000313" key="11">
    <source>
        <dbReference type="EMBL" id="WMS88050.1"/>
    </source>
</evidence>
<evidence type="ECO:0000313" key="12">
    <source>
        <dbReference type="Proteomes" id="UP001239782"/>
    </source>
</evidence>
<organism evidence="11 12">
    <name type="scientific">Pleionea litopenaei</name>
    <dbReference type="NCBI Taxonomy" id="3070815"/>
    <lineage>
        <taxon>Bacteria</taxon>
        <taxon>Pseudomonadati</taxon>
        <taxon>Pseudomonadota</taxon>
        <taxon>Gammaproteobacteria</taxon>
        <taxon>Oceanospirillales</taxon>
        <taxon>Pleioneaceae</taxon>
        <taxon>Pleionea</taxon>
    </lineage>
</organism>
<dbReference type="GO" id="GO:0042953">
    <property type="term" value="P:lipoprotein transport"/>
    <property type="evidence" value="ECO:0007669"/>
    <property type="project" value="InterPro"/>
</dbReference>
<name>A0AA51RUY4_9GAMM</name>
<dbReference type="PANTHER" id="PTHR30489">
    <property type="entry name" value="LIPOPROTEIN-RELEASING SYSTEM TRANSMEMBRANE PROTEIN LOLE"/>
    <property type="match status" value="1"/>
</dbReference>
<accession>A0AA51RUY4</accession>
<dbReference type="KEGG" id="plei:Q9312_03825"/>
<evidence type="ECO:0000256" key="7">
    <source>
        <dbReference type="ARBA" id="ARBA00023136"/>
    </source>
</evidence>
<dbReference type="NCBIfam" id="TIGR02212">
    <property type="entry name" value="lolCE"/>
    <property type="match status" value="1"/>
</dbReference>
<dbReference type="GO" id="GO:0044874">
    <property type="term" value="P:lipoprotein localization to outer membrane"/>
    <property type="evidence" value="ECO:0007669"/>
    <property type="project" value="TreeGrafter"/>
</dbReference>
<sequence length="416" mass="45622">MKFPISWFIGLRYTRAKRKNHFISFIAIFSMLGIALGVMVLITVLSVMNGFERELRERILGTVPHVIVGERAQGVTDWKSLEQQVLQAPDVVAASPYIDSTAMFKSSYAGTEYGILQGILPEKETKVSVIEDYMISGSLNELVEGEYGVILGAAMARNLGLWRGDKVTVLVVEGSTVSPAGISPRYRRFTIQGIFETKSELDSRVAMIHIADAAKLLRKGDKVSALRIRVHDVLNAYMTSNYLRANLGEDFWVSDWNRSQGPLFRAIQMEKTMMFVLLTLIIAVAAFNIVSTMVMVVTDKQADIAILRTLGASPSTILKIFVVQGSINGVVGTIVGVISGVALATNLPAIVKFFEEKFGVSVVPGDVYFIGFLPSELNAVDVTVITAVALLMSVLATLYPAWRGSRTRPAEALKYE</sequence>
<keyword evidence="5 8" id="KW-0812">Transmembrane</keyword>
<evidence type="ECO:0000256" key="8">
    <source>
        <dbReference type="SAM" id="Phobius"/>
    </source>
</evidence>